<accession>F0P190</accession>
<protein>
    <recommendedName>
        <fullName evidence="15">Riboflavin biosynthesis protein</fullName>
    </recommendedName>
    <domain>
        <recommendedName>
            <fullName evidence="15">Riboflavin kinase</fullName>
            <ecNumber evidence="15">2.7.1.26</ecNumber>
        </recommendedName>
        <alternativeName>
            <fullName evidence="15">Flavokinase</fullName>
        </alternativeName>
    </domain>
    <domain>
        <recommendedName>
            <fullName evidence="15">FMN adenylyltransferase</fullName>
            <ecNumber evidence="15">2.7.7.2</ecNumber>
        </recommendedName>
        <alternativeName>
            <fullName evidence="15">FAD pyrophosphorylase</fullName>
        </alternativeName>
        <alternativeName>
            <fullName evidence="15">FAD synthase</fullName>
        </alternativeName>
    </domain>
</protein>
<evidence type="ECO:0000256" key="14">
    <source>
        <dbReference type="ARBA" id="ARBA00049494"/>
    </source>
</evidence>
<keyword evidence="10 15" id="KW-0274">FAD</keyword>
<comment type="catalytic activity">
    <reaction evidence="14 15">
        <text>FMN + ATP + H(+) = FAD + diphosphate</text>
        <dbReference type="Rhea" id="RHEA:17237"/>
        <dbReference type="ChEBI" id="CHEBI:15378"/>
        <dbReference type="ChEBI" id="CHEBI:30616"/>
        <dbReference type="ChEBI" id="CHEBI:33019"/>
        <dbReference type="ChEBI" id="CHEBI:57692"/>
        <dbReference type="ChEBI" id="CHEBI:58210"/>
        <dbReference type="EC" id="2.7.7.2"/>
    </reaction>
</comment>
<comment type="function">
    <text evidence="1">Catalyzes the phosphorylation of riboflavin to FMN followed by the adenylation of FMN to FAD.</text>
</comment>
<keyword evidence="18" id="KW-1185">Reference proteome</keyword>
<proteinExistence type="inferred from homology"/>
<dbReference type="InterPro" id="IPR015864">
    <property type="entry name" value="FAD_synthase"/>
</dbReference>
<evidence type="ECO:0000256" key="3">
    <source>
        <dbReference type="ARBA" id="ARBA00005201"/>
    </source>
</evidence>
<dbReference type="Pfam" id="PF06574">
    <property type="entry name" value="FAD_syn"/>
    <property type="match status" value="1"/>
</dbReference>
<dbReference type="Pfam" id="PF01687">
    <property type="entry name" value="Flavokinase"/>
    <property type="match status" value="1"/>
</dbReference>
<keyword evidence="4 15" id="KW-0285">Flavoprotein</keyword>
<sequence>MKVFSSIEACQNIQNPVLTLGMYDGVHKGHQKIIQQLNTIAKEVNGESVLMSFDPHPRLVLQPDFDLELISTLSEKKEILAQNDLHNFVIQSFTREFSQVSARDFVVDYLIGKINVHTLVIGYDHHFGKNREGNFEQLTELSKEYGFNVVRINEICEGETPISSTKIRKALKTGDIEYANNALGYNFTLTGEVIHGDKLGRTLGFPTANLKLPAYKLVPKTGVYVVHVQIEGKLHLGLLSIGYRETVTDNSELRVEVNILDFEGDLYGKILSVEIMGFIRNEKKFNSLEELTEAMNHDKEYAINNFSV</sequence>
<evidence type="ECO:0000256" key="4">
    <source>
        <dbReference type="ARBA" id="ARBA00022630"/>
    </source>
</evidence>
<reference evidence="18" key="2">
    <citation type="journal article" date="2011" name="Stand. Genomic Sci.">
        <title>Complete genome sequence of Weeksella virosa type strain (9751T).</title>
        <authorList>
            <person name="Lang E."/>
            <person name="Teshima H."/>
            <person name="Lucas S."/>
            <person name="Lapidus A."/>
            <person name="Hammon N."/>
            <person name="Deshpande S."/>
            <person name="Nolan M."/>
            <person name="Cheng J."/>
            <person name="Pitluck S."/>
            <person name="Liolios K."/>
            <person name="Pagani I."/>
            <person name="Mikhailova N."/>
            <person name="Ivanova N."/>
            <person name="Mavromatis K."/>
            <person name="Pati A."/>
            <person name="Tapia R."/>
            <person name="Han C."/>
            <person name="Goodwin L."/>
            <person name="Chen A."/>
            <person name="Palaniappan K."/>
            <person name="Land M."/>
            <person name="Hauser L."/>
            <person name="Chang Y."/>
            <person name="Jeffries C."/>
            <person name="Brambilla E."/>
            <person name="Kopitz M."/>
            <person name="Rohde M."/>
            <person name="Goker M."/>
            <person name="Tindall B."/>
            <person name="Detter J."/>
            <person name="Woyke T."/>
            <person name="Bristow J."/>
            <person name="Eisen J."/>
            <person name="Markowitz V."/>
            <person name="Hugenholtz P."/>
            <person name="Klenk H."/>
            <person name="Kyrpides N."/>
        </authorList>
    </citation>
    <scope>NUCLEOTIDE SEQUENCE [LARGE SCALE GENOMIC DNA]</scope>
    <source>
        <strain evidence="18">ATCC 43766 / DSM 16922 / JCM 21250 / NBRC 16016 / NCTC 11634 / CL345/78</strain>
    </source>
</reference>
<keyword evidence="8 15" id="KW-0547">Nucleotide-binding</keyword>
<dbReference type="EMBL" id="CP002455">
    <property type="protein sequence ID" value="ADX67589.1"/>
    <property type="molecule type" value="Genomic_DNA"/>
</dbReference>
<evidence type="ECO:0000256" key="5">
    <source>
        <dbReference type="ARBA" id="ARBA00022643"/>
    </source>
</evidence>
<dbReference type="NCBIfam" id="TIGR00083">
    <property type="entry name" value="ribF"/>
    <property type="match status" value="1"/>
</dbReference>
<dbReference type="NCBIfam" id="NF004160">
    <property type="entry name" value="PRK05627.1-3"/>
    <property type="match status" value="1"/>
</dbReference>
<dbReference type="OrthoDB" id="9803667at2"/>
<organism evidence="17 18">
    <name type="scientific">Weeksella virosa (strain ATCC 43766 / DSM 16922 / JCM 21250 / CCUG 30538 / CDC 9751 / IAM 14551 / NBRC 16016 / NCTC 11634 / CL345/78)</name>
    <dbReference type="NCBI Taxonomy" id="865938"/>
    <lineage>
        <taxon>Bacteria</taxon>
        <taxon>Pseudomonadati</taxon>
        <taxon>Bacteroidota</taxon>
        <taxon>Flavobacteriia</taxon>
        <taxon>Flavobacteriales</taxon>
        <taxon>Weeksellaceae</taxon>
        <taxon>Weeksella</taxon>
    </lineage>
</organism>
<dbReference type="Gene3D" id="3.40.50.620">
    <property type="entry name" value="HUPs"/>
    <property type="match status" value="1"/>
</dbReference>
<dbReference type="FunFam" id="3.40.50.620:FF:000021">
    <property type="entry name" value="Riboflavin biosynthesis protein"/>
    <property type="match status" value="1"/>
</dbReference>
<comment type="pathway">
    <text evidence="3 15">Cofactor biosynthesis; FMN biosynthesis; FMN from riboflavin (ATP route): step 1/1.</text>
</comment>
<dbReference type="Proteomes" id="UP000008641">
    <property type="component" value="Chromosome"/>
</dbReference>
<comment type="pathway">
    <text evidence="2 15">Cofactor biosynthesis; FAD biosynthesis; FAD from FMN: step 1/1.</text>
</comment>
<dbReference type="SUPFAM" id="SSF52374">
    <property type="entry name" value="Nucleotidylyl transferase"/>
    <property type="match status" value="1"/>
</dbReference>
<dbReference type="SUPFAM" id="SSF82114">
    <property type="entry name" value="Riboflavin kinase-like"/>
    <property type="match status" value="1"/>
</dbReference>
<dbReference type="GO" id="GO:0003919">
    <property type="term" value="F:FMN adenylyltransferase activity"/>
    <property type="evidence" value="ECO:0007669"/>
    <property type="project" value="UniProtKB-UniRule"/>
</dbReference>
<dbReference type="GO" id="GO:0008531">
    <property type="term" value="F:riboflavin kinase activity"/>
    <property type="evidence" value="ECO:0007669"/>
    <property type="project" value="UniProtKB-UniRule"/>
</dbReference>
<evidence type="ECO:0000256" key="11">
    <source>
        <dbReference type="ARBA" id="ARBA00022840"/>
    </source>
</evidence>
<dbReference type="PIRSF" id="PIRSF004491">
    <property type="entry name" value="FAD_Synth"/>
    <property type="match status" value="1"/>
</dbReference>
<evidence type="ECO:0000256" key="1">
    <source>
        <dbReference type="ARBA" id="ARBA00002121"/>
    </source>
</evidence>
<evidence type="ECO:0000259" key="16">
    <source>
        <dbReference type="SMART" id="SM00904"/>
    </source>
</evidence>
<dbReference type="GO" id="GO:0009231">
    <property type="term" value="P:riboflavin biosynthetic process"/>
    <property type="evidence" value="ECO:0007669"/>
    <property type="project" value="InterPro"/>
</dbReference>
<keyword evidence="12" id="KW-0511">Multifunctional enzyme</keyword>
<evidence type="ECO:0000256" key="6">
    <source>
        <dbReference type="ARBA" id="ARBA00022679"/>
    </source>
</evidence>
<dbReference type="GO" id="GO:0005524">
    <property type="term" value="F:ATP binding"/>
    <property type="evidence" value="ECO:0007669"/>
    <property type="project" value="UniProtKB-UniRule"/>
</dbReference>
<comment type="similarity">
    <text evidence="15">Belongs to the ribF family.</text>
</comment>
<dbReference type="InterPro" id="IPR023465">
    <property type="entry name" value="Riboflavin_kinase_dom_sf"/>
</dbReference>
<dbReference type="NCBIfam" id="NF004162">
    <property type="entry name" value="PRK05627.1-5"/>
    <property type="match status" value="1"/>
</dbReference>
<dbReference type="InterPro" id="IPR002606">
    <property type="entry name" value="Riboflavin_kinase_bac"/>
</dbReference>
<dbReference type="PANTHER" id="PTHR22749:SF6">
    <property type="entry name" value="RIBOFLAVIN KINASE"/>
    <property type="match status" value="1"/>
</dbReference>
<evidence type="ECO:0000256" key="8">
    <source>
        <dbReference type="ARBA" id="ARBA00022741"/>
    </source>
</evidence>
<evidence type="ECO:0000313" key="17">
    <source>
        <dbReference type="EMBL" id="ADX67589.1"/>
    </source>
</evidence>
<evidence type="ECO:0000256" key="9">
    <source>
        <dbReference type="ARBA" id="ARBA00022777"/>
    </source>
</evidence>
<keyword evidence="6 15" id="KW-0808">Transferase</keyword>
<evidence type="ECO:0000256" key="10">
    <source>
        <dbReference type="ARBA" id="ARBA00022827"/>
    </source>
</evidence>
<feature type="domain" description="Riboflavin kinase" evidence="16">
    <location>
        <begin position="182"/>
        <end position="307"/>
    </location>
</feature>
<dbReference type="RefSeq" id="WP_013597980.1">
    <property type="nucleotide sequence ID" value="NC_015144.1"/>
</dbReference>
<evidence type="ECO:0000256" key="12">
    <source>
        <dbReference type="ARBA" id="ARBA00023268"/>
    </source>
</evidence>
<evidence type="ECO:0000313" key="18">
    <source>
        <dbReference type="Proteomes" id="UP000008641"/>
    </source>
</evidence>
<comment type="catalytic activity">
    <reaction evidence="13 15">
        <text>riboflavin + ATP = FMN + ADP + H(+)</text>
        <dbReference type="Rhea" id="RHEA:14357"/>
        <dbReference type="ChEBI" id="CHEBI:15378"/>
        <dbReference type="ChEBI" id="CHEBI:30616"/>
        <dbReference type="ChEBI" id="CHEBI:57986"/>
        <dbReference type="ChEBI" id="CHEBI:58210"/>
        <dbReference type="ChEBI" id="CHEBI:456216"/>
        <dbReference type="EC" id="2.7.1.26"/>
    </reaction>
</comment>
<dbReference type="UniPathway" id="UPA00277">
    <property type="reaction ID" value="UER00407"/>
</dbReference>
<evidence type="ECO:0000256" key="13">
    <source>
        <dbReference type="ARBA" id="ARBA00047880"/>
    </source>
</evidence>
<dbReference type="STRING" id="865938.Weevi_0877"/>
<keyword evidence="5 15" id="KW-0288">FMN</keyword>
<name>F0P190_WEEVC</name>
<dbReference type="EC" id="2.7.1.26" evidence="15"/>
<dbReference type="UniPathway" id="UPA00276">
    <property type="reaction ID" value="UER00406"/>
</dbReference>
<keyword evidence="7 15" id="KW-0548">Nucleotidyltransferase</keyword>
<dbReference type="GO" id="GO:0006747">
    <property type="term" value="P:FAD biosynthetic process"/>
    <property type="evidence" value="ECO:0007669"/>
    <property type="project" value="UniProtKB-UniRule"/>
</dbReference>
<dbReference type="GO" id="GO:0009398">
    <property type="term" value="P:FMN biosynthetic process"/>
    <property type="evidence" value="ECO:0007669"/>
    <property type="project" value="UniProtKB-UniRule"/>
</dbReference>
<evidence type="ECO:0000256" key="7">
    <source>
        <dbReference type="ARBA" id="ARBA00022695"/>
    </source>
</evidence>
<keyword evidence="9 15" id="KW-0418">Kinase</keyword>
<dbReference type="InterPro" id="IPR014729">
    <property type="entry name" value="Rossmann-like_a/b/a_fold"/>
</dbReference>
<dbReference type="AlphaFoldDB" id="F0P190"/>
<dbReference type="eggNOG" id="COG0196">
    <property type="taxonomic scope" value="Bacteria"/>
</dbReference>
<dbReference type="PANTHER" id="PTHR22749">
    <property type="entry name" value="RIBOFLAVIN KINASE/FMN ADENYLYLTRANSFERASE"/>
    <property type="match status" value="1"/>
</dbReference>
<reference evidence="17 18" key="1">
    <citation type="journal article" date="2011" name="Stand. Genomic Sci.">
        <title>Complete genome sequence of Weeksella virosa type strain (9751).</title>
        <authorList>
            <person name="Lang E."/>
            <person name="Teshima H."/>
            <person name="Lucas S."/>
            <person name="Lapidus A."/>
            <person name="Hammon N."/>
            <person name="Deshpande S."/>
            <person name="Nolan M."/>
            <person name="Cheng J.F."/>
            <person name="Pitluck S."/>
            <person name="Liolios K."/>
            <person name="Pagani I."/>
            <person name="Mikhailova N."/>
            <person name="Ivanova N."/>
            <person name="Mavromatis K."/>
            <person name="Pati A."/>
            <person name="Tapia R."/>
            <person name="Han C."/>
            <person name="Goodwin L."/>
            <person name="Chen A."/>
            <person name="Palaniappan K."/>
            <person name="Land M."/>
            <person name="Hauser L."/>
            <person name="Chang Y.J."/>
            <person name="Jeffries C.D."/>
            <person name="Brambilla E.M."/>
            <person name="Kopitz M."/>
            <person name="Rohde M."/>
            <person name="Goker M."/>
            <person name="Tindall B.J."/>
            <person name="Detter J.C."/>
            <person name="Woyke T."/>
            <person name="Bristow J."/>
            <person name="Eisen J.A."/>
            <person name="Markowitz V."/>
            <person name="Hugenholtz P."/>
            <person name="Klenk H.P."/>
            <person name="Kyrpides N.C."/>
        </authorList>
    </citation>
    <scope>NUCLEOTIDE SEQUENCE [LARGE SCALE GENOMIC DNA]</scope>
    <source>
        <strain evidence="18">ATCC 43766 / DSM 16922 / JCM 21250 / NBRC 16016 / NCTC 11634 / CL345/78</strain>
    </source>
</reference>
<dbReference type="Gene3D" id="2.40.30.30">
    <property type="entry name" value="Riboflavin kinase-like"/>
    <property type="match status" value="1"/>
</dbReference>
<dbReference type="HOGENOM" id="CLU_048437_0_2_10"/>
<dbReference type="EC" id="2.7.7.2" evidence="15"/>
<dbReference type="InterPro" id="IPR015865">
    <property type="entry name" value="Riboflavin_kinase_bac/euk"/>
</dbReference>
<evidence type="ECO:0000256" key="2">
    <source>
        <dbReference type="ARBA" id="ARBA00004726"/>
    </source>
</evidence>
<dbReference type="SMART" id="SM00904">
    <property type="entry name" value="Flavokinase"/>
    <property type="match status" value="1"/>
</dbReference>
<evidence type="ECO:0000256" key="15">
    <source>
        <dbReference type="PIRNR" id="PIRNR004491"/>
    </source>
</evidence>
<gene>
    <name evidence="17" type="ordered locus">Weevi_0877</name>
</gene>
<dbReference type="KEGG" id="wvi:Weevi_0877"/>
<dbReference type="InterPro" id="IPR023468">
    <property type="entry name" value="Riboflavin_kinase"/>
</dbReference>
<dbReference type="CDD" id="cd02064">
    <property type="entry name" value="FAD_synthetase_N"/>
    <property type="match status" value="1"/>
</dbReference>
<keyword evidence="11 15" id="KW-0067">ATP-binding</keyword>